<keyword evidence="1" id="KW-1133">Transmembrane helix</keyword>
<sequence>MKRFSLFIVINAISLFIVSNIMDSMYIGSLKALLILTLIFGLLNTFVKPIIQFFSLPITFLSLGLFSLVINGIVLKLAFSIVSDVHLYGLFNAIIASILLSIANTIFYNIFDE</sequence>
<dbReference type="InterPro" id="IPR007165">
    <property type="entry name" value="Phage_holin_4_2"/>
</dbReference>
<keyword evidence="1" id="KW-0812">Transmembrane</keyword>
<dbReference type="Proteomes" id="UP000609849">
    <property type="component" value="Unassembled WGS sequence"/>
</dbReference>
<accession>A0ABR7JNS9</accession>
<reference evidence="2 3" key="1">
    <citation type="submission" date="2020-08" db="EMBL/GenBank/DDBJ databases">
        <authorList>
            <person name="Liu C."/>
            <person name="Sun Q."/>
        </authorList>
    </citation>
    <scope>NUCLEOTIDE SEQUENCE [LARGE SCALE GENOMIC DNA]</scope>
    <source>
        <strain evidence="2 3">NSJ-18</strain>
    </source>
</reference>
<proteinExistence type="predicted"/>
<name>A0ABR7JNS9_9FIRM</name>
<dbReference type="PANTHER" id="PTHR37309">
    <property type="entry name" value="SLR0284 PROTEIN"/>
    <property type="match status" value="1"/>
</dbReference>
<gene>
    <name evidence="2" type="ORF">H8923_07395</name>
</gene>
<comment type="caution">
    <text evidence="2">The sequence shown here is derived from an EMBL/GenBank/DDBJ whole genome shotgun (WGS) entry which is preliminary data.</text>
</comment>
<feature type="transmembrane region" description="Helical" evidence="1">
    <location>
        <begin position="87"/>
        <end position="111"/>
    </location>
</feature>
<feature type="transmembrane region" description="Helical" evidence="1">
    <location>
        <begin position="6"/>
        <end position="22"/>
    </location>
</feature>
<evidence type="ECO:0000313" key="2">
    <source>
        <dbReference type="EMBL" id="MBC5996580.1"/>
    </source>
</evidence>
<dbReference type="PANTHER" id="PTHR37309:SF1">
    <property type="entry name" value="SLR0284 PROTEIN"/>
    <property type="match status" value="1"/>
</dbReference>
<evidence type="ECO:0000256" key="1">
    <source>
        <dbReference type="SAM" id="Phobius"/>
    </source>
</evidence>
<organism evidence="2 3">
    <name type="scientific">Romboutsia faecis</name>
    <dbReference type="NCBI Taxonomy" id="2764597"/>
    <lineage>
        <taxon>Bacteria</taxon>
        <taxon>Bacillati</taxon>
        <taxon>Bacillota</taxon>
        <taxon>Clostridia</taxon>
        <taxon>Peptostreptococcales</taxon>
        <taxon>Peptostreptococcaceae</taxon>
        <taxon>Romboutsia</taxon>
    </lineage>
</organism>
<feature type="transmembrane region" description="Helical" evidence="1">
    <location>
        <begin position="29"/>
        <end position="47"/>
    </location>
</feature>
<keyword evidence="1" id="KW-0472">Membrane</keyword>
<keyword evidence="3" id="KW-1185">Reference proteome</keyword>
<dbReference type="EMBL" id="JACRWE010000003">
    <property type="protein sequence ID" value="MBC5996580.1"/>
    <property type="molecule type" value="Genomic_DNA"/>
</dbReference>
<dbReference type="RefSeq" id="WP_153926115.1">
    <property type="nucleotide sequence ID" value="NZ_JACRWE010000003.1"/>
</dbReference>
<dbReference type="Pfam" id="PF04020">
    <property type="entry name" value="Phage_holin_4_2"/>
    <property type="match status" value="1"/>
</dbReference>
<feature type="transmembrane region" description="Helical" evidence="1">
    <location>
        <begin position="53"/>
        <end position="75"/>
    </location>
</feature>
<protein>
    <submittedName>
        <fullName evidence="2">Phage holin family protein</fullName>
    </submittedName>
</protein>
<evidence type="ECO:0000313" key="3">
    <source>
        <dbReference type="Proteomes" id="UP000609849"/>
    </source>
</evidence>